<evidence type="ECO:0000256" key="1">
    <source>
        <dbReference type="ARBA" id="ARBA00010838"/>
    </source>
</evidence>
<evidence type="ECO:0000256" key="3">
    <source>
        <dbReference type="ARBA" id="ARBA00022801"/>
    </source>
</evidence>
<feature type="chain" id="PRO_5040390994" description="Beta-glucosidase" evidence="7">
    <location>
        <begin position="19"/>
        <end position="469"/>
    </location>
</feature>
<dbReference type="PANTHER" id="PTHR10353:SF36">
    <property type="entry name" value="LP05116P"/>
    <property type="match status" value="1"/>
</dbReference>
<dbReference type="Pfam" id="PF00232">
    <property type="entry name" value="Glyco_hydro_1"/>
    <property type="match status" value="1"/>
</dbReference>
<gene>
    <name evidence="8" type="ORF">CEUTPL_LOCUS6271</name>
</gene>
<evidence type="ECO:0008006" key="10">
    <source>
        <dbReference type="Google" id="ProtNLM"/>
    </source>
</evidence>
<reference evidence="8" key="1">
    <citation type="submission" date="2022-01" db="EMBL/GenBank/DDBJ databases">
        <authorList>
            <person name="King R."/>
        </authorList>
    </citation>
    <scope>NUCLEOTIDE SEQUENCE</scope>
</reference>
<dbReference type="PANTHER" id="PTHR10353">
    <property type="entry name" value="GLYCOSYL HYDROLASE"/>
    <property type="match status" value="1"/>
</dbReference>
<dbReference type="Proteomes" id="UP001152799">
    <property type="component" value="Chromosome 3"/>
</dbReference>
<keyword evidence="9" id="KW-1185">Reference proteome</keyword>
<comment type="subunit">
    <text evidence="2">Homodimer.</text>
</comment>
<dbReference type="AlphaFoldDB" id="A0A9N9MNX9"/>
<evidence type="ECO:0000256" key="7">
    <source>
        <dbReference type="SAM" id="SignalP"/>
    </source>
</evidence>
<keyword evidence="3" id="KW-0378">Hydrolase</keyword>
<dbReference type="GO" id="GO:0008422">
    <property type="term" value="F:beta-glucosidase activity"/>
    <property type="evidence" value="ECO:0007669"/>
    <property type="project" value="TreeGrafter"/>
</dbReference>
<dbReference type="GO" id="GO:0005975">
    <property type="term" value="P:carbohydrate metabolic process"/>
    <property type="evidence" value="ECO:0007669"/>
    <property type="project" value="InterPro"/>
</dbReference>
<protein>
    <recommendedName>
        <fullName evidence="10">Beta-glucosidase</fullName>
    </recommendedName>
</protein>
<dbReference type="SUPFAM" id="SSF51445">
    <property type="entry name" value="(Trans)glycosidases"/>
    <property type="match status" value="1"/>
</dbReference>
<dbReference type="InterPro" id="IPR017853">
    <property type="entry name" value="GH"/>
</dbReference>
<keyword evidence="7" id="KW-0732">Signal</keyword>
<sequence length="469" mass="54342">MILKLCIVLIALLASSYATRKLPENFMLGAASAAYQIEGAWNEDGRGPCIWDSYTEEKGLDNGYVAADSYHKWQDDVRNAKLLGLNFYRFSISWSRILPNGTINFINQKGVDYYTNLIKALKAEGIEPIITLYYWDLPQYLQLLGGFLNSRLVEYFEDYVRLCFELYGEYVKYWLTINEPFTICYDGYGSGGNAPGLQQIGDGVYQCAHTVLKMHARAYRVYDEEFRDRFNGQVGLVINSEWREPKSNSSLDLEAQERALQFSVGMYANPVFVGNWPQVMIDRIGNRSAQEGFTRSRLPPFTEDEIAYINGTHDFFALNTYGHYMVEYQDDEPISYPSYDFDRSVKTYNNLIPSGFMLRKKLNYLQERYNPKAILITENGYRTDDILNDADRIKVLKDFLGNILDAVEEDNINVIGYSVWSLIDNFEWGSYKAKFGLIRVDFDDVDRKRTWKDSGYWYQNLTSTRILDD</sequence>
<dbReference type="PRINTS" id="PR00131">
    <property type="entry name" value="GLHYDRLASE1"/>
</dbReference>
<comment type="similarity">
    <text evidence="1 6">Belongs to the glycosyl hydrolase 1 family.</text>
</comment>
<dbReference type="InterPro" id="IPR001360">
    <property type="entry name" value="Glyco_hydro_1"/>
</dbReference>
<keyword evidence="5" id="KW-0326">Glycosidase</keyword>
<dbReference type="Gene3D" id="3.20.20.80">
    <property type="entry name" value="Glycosidases"/>
    <property type="match status" value="1"/>
</dbReference>
<keyword evidence="4" id="KW-0325">Glycoprotein</keyword>
<evidence type="ECO:0000256" key="4">
    <source>
        <dbReference type="ARBA" id="ARBA00023180"/>
    </source>
</evidence>
<dbReference type="EMBL" id="OU892279">
    <property type="protein sequence ID" value="CAG9765666.1"/>
    <property type="molecule type" value="Genomic_DNA"/>
</dbReference>
<evidence type="ECO:0000256" key="2">
    <source>
        <dbReference type="ARBA" id="ARBA00011738"/>
    </source>
</evidence>
<dbReference type="OrthoDB" id="65569at2759"/>
<proteinExistence type="inferred from homology"/>
<feature type="signal peptide" evidence="7">
    <location>
        <begin position="1"/>
        <end position="18"/>
    </location>
</feature>
<evidence type="ECO:0000313" key="9">
    <source>
        <dbReference type="Proteomes" id="UP001152799"/>
    </source>
</evidence>
<evidence type="ECO:0000256" key="5">
    <source>
        <dbReference type="ARBA" id="ARBA00023295"/>
    </source>
</evidence>
<organism evidence="8 9">
    <name type="scientific">Ceutorhynchus assimilis</name>
    <name type="common">cabbage seed weevil</name>
    <dbReference type="NCBI Taxonomy" id="467358"/>
    <lineage>
        <taxon>Eukaryota</taxon>
        <taxon>Metazoa</taxon>
        <taxon>Ecdysozoa</taxon>
        <taxon>Arthropoda</taxon>
        <taxon>Hexapoda</taxon>
        <taxon>Insecta</taxon>
        <taxon>Pterygota</taxon>
        <taxon>Neoptera</taxon>
        <taxon>Endopterygota</taxon>
        <taxon>Coleoptera</taxon>
        <taxon>Polyphaga</taxon>
        <taxon>Cucujiformia</taxon>
        <taxon>Curculionidae</taxon>
        <taxon>Ceutorhynchinae</taxon>
        <taxon>Ceutorhynchus</taxon>
    </lineage>
</organism>
<evidence type="ECO:0000313" key="8">
    <source>
        <dbReference type="EMBL" id="CAG9765666.1"/>
    </source>
</evidence>
<accession>A0A9N9MNX9</accession>
<name>A0A9N9MNX9_9CUCU</name>
<evidence type="ECO:0000256" key="6">
    <source>
        <dbReference type="RuleBase" id="RU003690"/>
    </source>
</evidence>
<dbReference type="FunFam" id="3.20.20.80:FF:000013">
    <property type="entry name" value="lactase-phlorizin hydrolase"/>
    <property type="match status" value="1"/>
</dbReference>